<dbReference type="InterPro" id="IPR019454">
    <property type="entry name" value="Lipoprot_YkyA-like"/>
</dbReference>
<evidence type="ECO:0008006" key="4">
    <source>
        <dbReference type="Google" id="ProtNLM"/>
    </source>
</evidence>
<organism evidence="2 3">
    <name type="scientific">Niallia circulans</name>
    <name type="common">Bacillus circulans</name>
    <dbReference type="NCBI Taxonomy" id="1397"/>
    <lineage>
        <taxon>Bacteria</taxon>
        <taxon>Bacillati</taxon>
        <taxon>Bacillota</taxon>
        <taxon>Bacilli</taxon>
        <taxon>Bacillales</taxon>
        <taxon>Bacillaceae</taxon>
        <taxon>Niallia</taxon>
    </lineage>
</organism>
<reference evidence="2 3" key="1">
    <citation type="submission" date="2015-05" db="EMBL/GenBank/DDBJ databases">
        <title>Whole genome sequence and identification of bacterial endophytes from Costus igneus.</title>
        <authorList>
            <person name="Lee Y.P."/>
            <person name="Gan H.M."/>
            <person name="Eng W."/>
            <person name="Wheatley M.S."/>
            <person name="Caraballo A."/>
            <person name="Polter S."/>
            <person name="Savka M.A."/>
            <person name="Hudson A.O."/>
        </authorList>
    </citation>
    <scope>NUCLEOTIDE SEQUENCE [LARGE SCALE GENOMIC DNA]</scope>
    <source>
        <strain evidence="2 3">RIT379</strain>
    </source>
</reference>
<keyword evidence="3" id="KW-1185">Reference proteome</keyword>
<dbReference type="SUPFAM" id="SSF140423">
    <property type="entry name" value="MW0975(SA0943)-like"/>
    <property type="match status" value="1"/>
</dbReference>
<dbReference type="Proteomes" id="UP000036045">
    <property type="component" value="Unassembled WGS sequence"/>
</dbReference>
<gene>
    <name evidence="2" type="ORF">ABW02_14560</name>
</gene>
<dbReference type="Gene3D" id="1.20.120.570">
    <property type="entry name" value="YkyA-like"/>
    <property type="match status" value="1"/>
</dbReference>
<dbReference type="Pfam" id="PF10368">
    <property type="entry name" value="YkyA"/>
    <property type="match status" value="1"/>
</dbReference>
<protein>
    <recommendedName>
        <fullName evidence="4">Cell-wall binding lipoprotein</fullName>
    </recommendedName>
</protein>
<dbReference type="AlphaFoldDB" id="A0A0J1LAA7"/>
<evidence type="ECO:0000313" key="3">
    <source>
        <dbReference type="Proteomes" id="UP000036045"/>
    </source>
</evidence>
<proteinExistence type="predicted"/>
<dbReference type="InterPro" id="IPR036785">
    <property type="entry name" value="YkyA-like_sf"/>
</dbReference>
<dbReference type="EMBL" id="LDPH01000013">
    <property type="protein sequence ID" value="KLV25830.1"/>
    <property type="molecule type" value="Genomic_DNA"/>
</dbReference>
<evidence type="ECO:0000313" key="2">
    <source>
        <dbReference type="EMBL" id="KLV25830.1"/>
    </source>
</evidence>
<comment type="caution">
    <text evidence="2">The sequence shown here is derived from an EMBL/GenBank/DDBJ whole genome shotgun (WGS) entry which is preliminary data.</text>
</comment>
<sequence>MLFTIIAAGCNFNSPSEKMYEKLEEVVKIESGFEEQQEPLVKLEKKEQDIYSKIISLGLEDMDEITKLSDEALESISKRKEYMDKEADSIKQSQKKFETIATDIEELDKKEEKSLKNKADDLYQTMMARYEEHDKLYANYIEGLNSDKKLYEMFKDEDVNMDDLEKQVKKINDTYETVYKNNQTFNELTKKYNDLKVDFYKEAGIKIKMNEEEEEKK</sequence>
<dbReference type="PATRIC" id="fig|1397.4.peg.1076"/>
<evidence type="ECO:0000256" key="1">
    <source>
        <dbReference type="SAM" id="Coils"/>
    </source>
</evidence>
<accession>A0A0J1LAA7</accession>
<feature type="coiled-coil region" evidence="1">
    <location>
        <begin position="154"/>
        <end position="181"/>
    </location>
</feature>
<keyword evidence="1" id="KW-0175">Coiled coil</keyword>
<name>A0A0J1LAA7_NIACI</name>